<dbReference type="OrthoDB" id="415590at2759"/>
<dbReference type="NCBIfam" id="NF008353">
    <property type="entry name" value="PRK11142.1"/>
    <property type="match status" value="1"/>
</dbReference>
<dbReference type="PRINTS" id="PR00990">
    <property type="entry name" value="RIBOKINASE"/>
</dbReference>
<dbReference type="SUPFAM" id="SSF51556">
    <property type="entry name" value="Metallo-dependent hydrolases"/>
    <property type="match status" value="1"/>
</dbReference>
<evidence type="ECO:0000256" key="1">
    <source>
        <dbReference type="ARBA" id="ARBA00010688"/>
    </source>
</evidence>
<dbReference type="EC" id="2.7.1.15" evidence="2"/>
<keyword evidence="8 13" id="KW-0418">Kinase</keyword>
<reference evidence="14" key="1">
    <citation type="submission" date="2020-11" db="EMBL/GenBank/DDBJ databases">
        <authorList>
            <person name="Tran Van P."/>
        </authorList>
    </citation>
    <scope>NUCLEOTIDE SEQUENCE</scope>
</reference>
<dbReference type="PANTHER" id="PTHR10584:SF166">
    <property type="entry name" value="RIBOKINASE"/>
    <property type="match status" value="1"/>
</dbReference>
<dbReference type="GO" id="GO:0016810">
    <property type="term" value="F:hydrolase activity, acting on carbon-nitrogen (but not peptide) bonds"/>
    <property type="evidence" value="ECO:0007669"/>
    <property type="project" value="InterPro"/>
</dbReference>
<dbReference type="GO" id="GO:0005829">
    <property type="term" value="C:cytosol"/>
    <property type="evidence" value="ECO:0007669"/>
    <property type="project" value="TreeGrafter"/>
</dbReference>
<dbReference type="NCBIfam" id="TIGR02152">
    <property type="entry name" value="D_ribokin_bact"/>
    <property type="match status" value="1"/>
</dbReference>
<evidence type="ECO:0000313" key="14">
    <source>
        <dbReference type="EMBL" id="CAD7235871.1"/>
    </source>
</evidence>
<keyword evidence="9" id="KW-0067">ATP-binding</keyword>
<dbReference type="InterPro" id="IPR006680">
    <property type="entry name" value="Amidohydro-rel"/>
</dbReference>
<keyword evidence="7" id="KW-0547">Nucleotide-binding</keyword>
<evidence type="ECO:0000256" key="2">
    <source>
        <dbReference type="ARBA" id="ARBA00012035"/>
    </source>
</evidence>
<dbReference type="Gene3D" id="3.20.20.140">
    <property type="entry name" value="Metal-dependent hydrolases"/>
    <property type="match status" value="1"/>
</dbReference>
<gene>
    <name evidence="14" type="ORF">CTOB1V02_LOCUS13686</name>
</gene>
<accession>A0A7R8ZVF8</accession>
<dbReference type="InterPro" id="IPR002173">
    <property type="entry name" value="Carboh/pur_kinase_PfkB_CS"/>
</dbReference>
<dbReference type="InterPro" id="IPR011877">
    <property type="entry name" value="Ribokinase"/>
</dbReference>
<dbReference type="UniPathway" id="UPA00916">
    <property type="reaction ID" value="UER00889"/>
</dbReference>
<dbReference type="InterPro" id="IPR032466">
    <property type="entry name" value="Metal_Hydrolase"/>
</dbReference>
<evidence type="ECO:0000256" key="8">
    <source>
        <dbReference type="ARBA" id="ARBA00022777"/>
    </source>
</evidence>
<evidence type="ECO:0000256" key="7">
    <source>
        <dbReference type="ARBA" id="ARBA00022741"/>
    </source>
</evidence>
<dbReference type="Pfam" id="PF00294">
    <property type="entry name" value="PfkB"/>
    <property type="match status" value="1"/>
</dbReference>
<evidence type="ECO:0000256" key="4">
    <source>
        <dbReference type="ARBA" id="ARBA00022490"/>
    </source>
</evidence>
<dbReference type="PROSITE" id="PS00584">
    <property type="entry name" value="PFKB_KINASES_2"/>
    <property type="match status" value="1"/>
</dbReference>
<dbReference type="GO" id="GO:0004747">
    <property type="term" value="F:ribokinase activity"/>
    <property type="evidence" value="ECO:0007669"/>
    <property type="project" value="UniProtKB-EC"/>
</dbReference>
<dbReference type="GO" id="GO:0046872">
    <property type="term" value="F:metal ion binding"/>
    <property type="evidence" value="ECO:0007669"/>
    <property type="project" value="UniProtKB-KW"/>
</dbReference>
<dbReference type="GO" id="GO:0005524">
    <property type="term" value="F:ATP binding"/>
    <property type="evidence" value="ECO:0007669"/>
    <property type="project" value="UniProtKB-KW"/>
</dbReference>
<dbReference type="SUPFAM" id="SSF53613">
    <property type="entry name" value="Ribokinase-like"/>
    <property type="match status" value="1"/>
</dbReference>
<evidence type="ECO:0000256" key="9">
    <source>
        <dbReference type="ARBA" id="ARBA00022840"/>
    </source>
</evidence>
<dbReference type="AlphaFoldDB" id="A0A7R8ZVF8"/>
<feature type="non-terminal residue" evidence="14">
    <location>
        <position position="1"/>
    </location>
</feature>
<dbReference type="InterPro" id="IPR002139">
    <property type="entry name" value="Ribo/fructo_kinase"/>
</dbReference>
<keyword evidence="10" id="KW-0460">Magnesium</keyword>
<dbReference type="EMBL" id="OB675133">
    <property type="protein sequence ID" value="CAD7235871.1"/>
    <property type="molecule type" value="Genomic_DNA"/>
</dbReference>
<sequence length="604" mass="63675">MCDAGKLVVLGSVNADHVLQVSDFPQPGETVLGHGYRVVPGGKGANQAVAAARLGASVAFVACLGDDDFGLGQRKSFAQEGIDTSAVMAVKGCATGVALITVSSAGENCIAISAEANAHLTPDQISSHLSLLGDASFVLMQLETPLETIELAAQQARAGGAQVILNPAPARQLPDALLEHLFMIVPNETEARYLTGQKIENEHDAERAASLLHDRGVEVVLLTLGRHGAFLSRDGRALRIPGFAVAAVDTTAAGDTFCGALVTALQEGRDMVEAVQFAHGAAALSVTRMGAQSSIPLRQEVEDFLLDQAKYSNTCLPLGITGVVADPHEIANVSGRAGIEFILESARQVPMDIHVMLPSCVPATAFENGGSVLRAQDLRPLYQEKGVIGLAEVMDYPAVFKADADMLQKLEDAEMAGCRIDGHGSGFDLAQLNAYAAAGIRTDHECDSAQGLIDRVRRGIYTLVREGTVCRDLLSLLPAIDEKNSRMLCFATDDKHLDDLHVNGGVDNNVRLAIAHGINPATAIQMASLNAAQCYGLKNIGAIAPGYRADFSIVSDLENLSFEKVFKNGALVAENGRILDPVRPDICPPGRGLLSSVRIPSVSV</sequence>
<dbReference type="Pfam" id="PF01979">
    <property type="entry name" value="Amidohydro_1"/>
    <property type="match status" value="1"/>
</dbReference>
<protein>
    <recommendedName>
        <fullName evidence="3">Ribokinase</fullName>
        <ecNumber evidence="2">2.7.1.15</ecNumber>
    </recommendedName>
</protein>
<evidence type="ECO:0000256" key="3">
    <source>
        <dbReference type="ARBA" id="ARBA00016943"/>
    </source>
</evidence>
<evidence type="ECO:0000256" key="5">
    <source>
        <dbReference type="ARBA" id="ARBA00022679"/>
    </source>
</evidence>
<evidence type="ECO:0000256" key="6">
    <source>
        <dbReference type="ARBA" id="ARBA00022723"/>
    </source>
</evidence>
<dbReference type="GO" id="GO:0019303">
    <property type="term" value="P:D-ribose catabolic process"/>
    <property type="evidence" value="ECO:0007669"/>
    <property type="project" value="UniProtKB-UniPathway"/>
</dbReference>
<dbReference type="FunFam" id="3.40.1190.20:FF:000012">
    <property type="entry name" value="Ribokinase"/>
    <property type="match status" value="1"/>
</dbReference>
<dbReference type="InterPro" id="IPR011611">
    <property type="entry name" value="PfkB_dom"/>
</dbReference>
<dbReference type="CDD" id="cd01174">
    <property type="entry name" value="ribokinase"/>
    <property type="match status" value="1"/>
</dbReference>
<dbReference type="InterPro" id="IPR011059">
    <property type="entry name" value="Metal-dep_hydrolase_composite"/>
</dbReference>
<dbReference type="HAMAP" id="MF_01987">
    <property type="entry name" value="Ribokinase"/>
    <property type="match status" value="1"/>
</dbReference>
<evidence type="ECO:0000256" key="12">
    <source>
        <dbReference type="ARBA" id="ARBA00023277"/>
    </source>
</evidence>
<evidence type="ECO:0000256" key="10">
    <source>
        <dbReference type="ARBA" id="ARBA00022842"/>
    </source>
</evidence>
<evidence type="ECO:0000256" key="13">
    <source>
        <dbReference type="RuleBase" id="RU003704"/>
    </source>
</evidence>
<organism evidence="14">
    <name type="scientific">Cyprideis torosa</name>
    <dbReference type="NCBI Taxonomy" id="163714"/>
    <lineage>
        <taxon>Eukaryota</taxon>
        <taxon>Metazoa</taxon>
        <taxon>Ecdysozoa</taxon>
        <taxon>Arthropoda</taxon>
        <taxon>Crustacea</taxon>
        <taxon>Oligostraca</taxon>
        <taxon>Ostracoda</taxon>
        <taxon>Podocopa</taxon>
        <taxon>Podocopida</taxon>
        <taxon>Cytherocopina</taxon>
        <taxon>Cytheroidea</taxon>
        <taxon>Cytherideidae</taxon>
        <taxon>Cyprideis</taxon>
    </lineage>
</organism>
<dbReference type="SUPFAM" id="SSF51338">
    <property type="entry name" value="Composite domain of metallo-dependent hydrolases"/>
    <property type="match status" value="1"/>
</dbReference>
<proteinExistence type="inferred from homology"/>
<keyword evidence="12" id="KW-0119">Carbohydrate metabolism</keyword>
<keyword evidence="11" id="KW-0630">Potassium</keyword>
<keyword evidence="5 13" id="KW-0808">Transferase</keyword>
<dbReference type="PANTHER" id="PTHR10584">
    <property type="entry name" value="SUGAR KINASE"/>
    <property type="match status" value="1"/>
</dbReference>
<name>A0A7R8ZVF8_9CRUS</name>
<dbReference type="InterPro" id="IPR029056">
    <property type="entry name" value="Ribokinase-like"/>
</dbReference>
<keyword evidence="4" id="KW-0963">Cytoplasm</keyword>
<keyword evidence="6" id="KW-0479">Metal-binding</keyword>
<evidence type="ECO:0000256" key="11">
    <source>
        <dbReference type="ARBA" id="ARBA00022958"/>
    </source>
</evidence>
<dbReference type="Gene3D" id="3.40.1190.20">
    <property type="match status" value="1"/>
</dbReference>
<comment type="similarity">
    <text evidence="1 13">Belongs to the carbohydrate kinase PfkB family.</text>
</comment>